<name>A0A2U3LUM1_9FIRM</name>
<dbReference type="Proteomes" id="UP000238916">
    <property type="component" value="Unassembled WGS sequence"/>
</dbReference>
<dbReference type="SUPFAM" id="SSF56796">
    <property type="entry name" value="Dehydroquinate synthase-like"/>
    <property type="match status" value="1"/>
</dbReference>
<dbReference type="AlphaFoldDB" id="A0A2U3LUM1"/>
<dbReference type="InterPro" id="IPR001670">
    <property type="entry name" value="ADH_Fe/GldA"/>
</dbReference>
<dbReference type="GO" id="GO:0004022">
    <property type="term" value="F:alcohol dehydrogenase (NAD+) activity"/>
    <property type="evidence" value="ECO:0007669"/>
    <property type="project" value="UniProtKB-EC"/>
</dbReference>
<evidence type="ECO:0000259" key="5">
    <source>
        <dbReference type="Pfam" id="PF25137"/>
    </source>
</evidence>
<evidence type="ECO:0000313" key="6">
    <source>
        <dbReference type="EMBL" id="SPF55548.1"/>
    </source>
</evidence>
<organism evidence="6 7">
    <name type="scientific">Candidatus Desulfosporosinus infrequens</name>
    <dbReference type="NCBI Taxonomy" id="2043169"/>
    <lineage>
        <taxon>Bacteria</taxon>
        <taxon>Bacillati</taxon>
        <taxon>Bacillota</taxon>
        <taxon>Clostridia</taxon>
        <taxon>Eubacteriales</taxon>
        <taxon>Desulfitobacteriaceae</taxon>
        <taxon>Desulfosporosinus</taxon>
    </lineage>
</organism>
<keyword evidence="2 6" id="KW-0560">Oxidoreductase</keyword>
<dbReference type="PROSITE" id="PS00913">
    <property type="entry name" value="ADH_IRON_1"/>
    <property type="match status" value="1"/>
</dbReference>
<keyword evidence="3" id="KW-0520">NAD</keyword>
<dbReference type="PROSITE" id="PS00060">
    <property type="entry name" value="ADH_IRON_2"/>
    <property type="match status" value="1"/>
</dbReference>
<dbReference type="InterPro" id="IPR039697">
    <property type="entry name" value="Alcohol_dehydrogenase_Fe"/>
</dbReference>
<dbReference type="PANTHER" id="PTHR11496">
    <property type="entry name" value="ALCOHOL DEHYDROGENASE"/>
    <property type="match status" value="1"/>
</dbReference>
<evidence type="ECO:0000256" key="2">
    <source>
        <dbReference type="ARBA" id="ARBA00023002"/>
    </source>
</evidence>
<dbReference type="Gene3D" id="3.40.50.1970">
    <property type="match status" value="1"/>
</dbReference>
<dbReference type="InterPro" id="IPR018211">
    <property type="entry name" value="ADH_Fe_CS"/>
</dbReference>
<feature type="domain" description="Alcohol dehydrogenase iron-type/glycerol dehydrogenase GldA" evidence="4">
    <location>
        <begin position="35"/>
        <end position="203"/>
    </location>
</feature>
<comment type="similarity">
    <text evidence="1">Belongs to the iron-containing alcohol dehydrogenase family.</text>
</comment>
<dbReference type="Gene3D" id="1.20.1090.10">
    <property type="entry name" value="Dehydroquinate synthase-like - alpha domain"/>
    <property type="match status" value="1"/>
</dbReference>
<protein>
    <submittedName>
        <fullName evidence="6">Iron-containing alcohol dehydrogenase YiaY</fullName>
        <ecNumber evidence="6">1.1.1.1</ecNumber>
    </submittedName>
</protein>
<proteinExistence type="inferred from homology"/>
<dbReference type="EMBL" id="OMOF01000823">
    <property type="protein sequence ID" value="SPF55548.1"/>
    <property type="molecule type" value="Genomic_DNA"/>
</dbReference>
<accession>A0A2U3LUM1</accession>
<feature type="domain" description="Fe-containing alcohol dehydrogenase-like C-terminal" evidence="5">
    <location>
        <begin position="214"/>
        <end position="409"/>
    </location>
</feature>
<dbReference type="Pfam" id="PF00465">
    <property type="entry name" value="Fe-ADH"/>
    <property type="match status" value="1"/>
</dbReference>
<evidence type="ECO:0000313" key="7">
    <source>
        <dbReference type="Proteomes" id="UP000238916"/>
    </source>
</evidence>
<evidence type="ECO:0000256" key="3">
    <source>
        <dbReference type="ARBA" id="ARBA00023027"/>
    </source>
</evidence>
<sequence>MSHVTIEKQIMANAKKKWEETKMSVIHQVYGYFMPTVNLMGAGAAQETGKQAKLLGGKKVLLVTDAYLEKIGMAQEIADIITKEGVQVVIYGGAEPNPTDKNVHDGLDIYNKEGCNLIVSMGGGSSHDCAKGIGLVAGNGGRINDYEGVDKSKLPMAPMIAINTTAGTAAEITRFCIITDAARHIKMAIVDWHVTPNVSINDPLLMMKQPPSLTAATGMDALTHAVEAYVSTIATPVTDSAALMAFKIIPRYLRRAVANGDDFEARNQMAYAQLLAGMAFNNASLGYVHAMAHQLGGFYNLPHGVCNAILLPHVSRFNMIGNLDRFAEIAVAMGENIDGLSVRDAAEKCLTAIATLSTDVGIPSGLSALNVKEEDFALMAGNAKLDACQFTNPRTATLEQVIQIYKNAM</sequence>
<gene>
    <name evidence="6" type="primary">yiaY</name>
    <name evidence="6" type="ORF">SBF1_840022</name>
</gene>
<dbReference type="PANTHER" id="PTHR11496:SF102">
    <property type="entry name" value="ALCOHOL DEHYDROGENASE 4"/>
    <property type="match status" value="1"/>
</dbReference>
<evidence type="ECO:0000256" key="1">
    <source>
        <dbReference type="ARBA" id="ARBA00007358"/>
    </source>
</evidence>
<reference evidence="7" key="1">
    <citation type="submission" date="2018-02" db="EMBL/GenBank/DDBJ databases">
        <authorList>
            <person name="Hausmann B."/>
        </authorList>
    </citation>
    <scope>NUCLEOTIDE SEQUENCE [LARGE SCALE GENOMIC DNA]</scope>
    <source>
        <strain evidence="7">Peat soil MAG SbF1</strain>
    </source>
</reference>
<dbReference type="InterPro" id="IPR056798">
    <property type="entry name" value="ADH_Fe_C"/>
</dbReference>
<dbReference type="GO" id="GO:0046872">
    <property type="term" value="F:metal ion binding"/>
    <property type="evidence" value="ECO:0007669"/>
    <property type="project" value="InterPro"/>
</dbReference>
<dbReference type="FunFam" id="1.20.1090.10:FF:000001">
    <property type="entry name" value="Aldehyde-alcohol dehydrogenase"/>
    <property type="match status" value="1"/>
</dbReference>
<dbReference type="FunFam" id="3.40.50.1970:FF:000003">
    <property type="entry name" value="Alcohol dehydrogenase, iron-containing"/>
    <property type="match status" value="1"/>
</dbReference>
<evidence type="ECO:0000259" key="4">
    <source>
        <dbReference type="Pfam" id="PF00465"/>
    </source>
</evidence>
<dbReference type="CDD" id="cd08188">
    <property type="entry name" value="PDDH"/>
    <property type="match status" value="1"/>
</dbReference>
<dbReference type="EC" id="1.1.1.1" evidence="6"/>
<dbReference type="Pfam" id="PF25137">
    <property type="entry name" value="ADH_Fe_C"/>
    <property type="match status" value="1"/>
</dbReference>